<evidence type="ECO:0000313" key="12">
    <source>
        <dbReference type="EMBL" id="CUU78242.1"/>
    </source>
</evidence>
<feature type="domain" description="MotA/TolQ/ExbB proton channel" evidence="10">
    <location>
        <begin position="47"/>
        <end position="135"/>
    </location>
</feature>
<evidence type="ECO:0000256" key="3">
    <source>
        <dbReference type="ARBA" id="ARBA00022475"/>
    </source>
</evidence>
<dbReference type="GO" id="GO:0017038">
    <property type="term" value="P:protein import"/>
    <property type="evidence" value="ECO:0007669"/>
    <property type="project" value="TreeGrafter"/>
</dbReference>
<evidence type="ECO:0000313" key="13">
    <source>
        <dbReference type="Proteomes" id="UP000052237"/>
    </source>
</evidence>
<dbReference type="InterPro" id="IPR002898">
    <property type="entry name" value="MotA_ExbB_proton_chnl"/>
</dbReference>
<feature type="transmembrane region" description="Helical" evidence="9">
    <location>
        <begin position="6"/>
        <end position="28"/>
    </location>
</feature>
<evidence type="ECO:0000256" key="5">
    <source>
        <dbReference type="ARBA" id="ARBA00022927"/>
    </source>
</evidence>
<dbReference type="EMBL" id="FAUW01000001">
    <property type="protein sequence ID" value="CUU70862.1"/>
    <property type="molecule type" value="Genomic_DNA"/>
</dbReference>
<feature type="transmembrane region" description="Helical" evidence="9">
    <location>
        <begin position="60"/>
        <end position="83"/>
    </location>
</feature>
<keyword evidence="5 8" id="KW-0653">Protein transport</keyword>
<accession>A0A9W5AKT1</accession>
<dbReference type="EMBL" id="FAVB01000002">
    <property type="protein sequence ID" value="CUU78242.1"/>
    <property type="molecule type" value="Genomic_DNA"/>
</dbReference>
<dbReference type="RefSeq" id="WP_034961786.1">
    <property type="nucleotide sequence ID" value="NZ_CBCRTP010000021.1"/>
</dbReference>
<organism evidence="12 13">
    <name type="scientific">Campylobacter hyointestinalis subsp. hyointestinalis</name>
    <dbReference type="NCBI Taxonomy" id="91352"/>
    <lineage>
        <taxon>Bacteria</taxon>
        <taxon>Pseudomonadati</taxon>
        <taxon>Campylobacterota</taxon>
        <taxon>Epsilonproteobacteria</taxon>
        <taxon>Campylobacterales</taxon>
        <taxon>Campylobacteraceae</taxon>
        <taxon>Campylobacter</taxon>
    </lineage>
</organism>
<dbReference type="InterPro" id="IPR014172">
    <property type="entry name" value="TonB_ExbB_2"/>
</dbReference>
<comment type="subcellular location">
    <subcellularLocation>
        <location evidence="1">Cell inner membrane</location>
        <topology evidence="1">Multi-pass membrane protein</topology>
    </subcellularLocation>
    <subcellularLocation>
        <location evidence="8">Membrane</location>
        <topology evidence="8">Multi-pass membrane protein</topology>
    </subcellularLocation>
</comment>
<keyword evidence="7 9" id="KW-0472">Membrane</keyword>
<keyword evidence="2 8" id="KW-0813">Transport</keyword>
<keyword evidence="6 9" id="KW-1133">Transmembrane helix</keyword>
<dbReference type="PANTHER" id="PTHR30625:SF15">
    <property type="entry name" value="BIOPOLYMER TRANSPORT PROTEIN EXBB"/>
    <property type="match status" value="1"/>
</dbReference>
<dbReference type="AlphaFoldDB" id="A0A0S4RY75"/>
<dbReference type="GO" id="GO:0005886">
    <property type="term" value="C:plasma membrane"/>
    <property type="evidence" value="ECO:0007669"/>
    <property type="project" value="UniProtKB-SubCell"/>
</dbReference>
<accession>A0A0S4RY75</accession>
<evidence type="ECO:0000256" key="2">
    <source>
        <dbReference type="ARBA" id="ARBA00022448"/>
    </source>
</evidence>
<evidence type="ECO:0000313" key="14">
    <source>
        <dbReference type="Proteomes" id="UP000052257"/>
    </source>
</evidence>
<dbReference type="GO" id="GO:0055085">
    <property type="term" value="P:transmembrane transport"/>
    <property type="evidence" value="ECO:0007669"/>
    <property type="project" value="InterPro"/>
</dbReference>
<evidence type="ECO:0000256" key="7">
    <source>
        <dbReference type="ARBA" id="ARBA00023136"/>
    </source>
</evidence>
<keyword evidence="13" id="KW-1185">Reference proteome</keyword>
<keyword evidence="4 9" id="KW-0812">Transmembrane</keyword>
<evidence type="ECO:0000256" key="4">
    <source>
        <dbReference type="ARBA" id="ARBA00022692"/>
    </source>
</evidence>
<name>A0A0S4RY75_CAMHY</name>
<dbReference type="Proteomes" id="UP000052237">
    <property type="component" value="Unassembled WGS sequence"/>
</dbReference>
<feature type="transmembrane region" description="Helical" evidence="9">
    <location>
        <begin position="103"/>
        <end position="124"/>
    </location>
</feature>
<sequence length="145" mass="16294">MQFLKEYIDIIIFIILGFMAFIALWCVIERILFLRKINFDDYKNQNEFEDSISENLTTLYIIYSNAPYVGLLGTVIGIMITFYDMGMVGNIDVKSVVSGLSLALKATALGLFVAIPSLMAYNALLRKINLLSSRYASRINSGKIA</sequence>
<evidence type="ECO:0000313" key="11">
    <source>
        <dbReference type="EMBL" id="CUU70862.1"/>
    </source>
</evidence>
<dbReference type="NCBIfam" id="TIGR02805">
    <property type="entry name" value="exbB2"/>
    <property type="match status" value="1"/>
</dbReference>
<protein>
    <submittedName>
        <fullName evidence="12">TonB-system energizer ExbB</fullName>
    </submittedName>
</protein>
<gene>
    <name evidence="12" type="primary">exbB_1</name>
    <name evidence="12" type="ORF">ERS686654_00941</name>
    <name evidence="11" type="ORF">ERS739220_00284</name>
</gene>
<evidence type="ECO:0000256" key="1">
    <source>
        <dbReference type="ARBA" id="ARBA00004429"/>
    </source>
</evidence>
<evidence type="ECO:0000256" key="6">
    <source>
        <dbReference type="ARBA" id="ARBA00022989"/>
    </source>
</evidence>
<proteinExistence type="inferred from homology"/>
<evidence type="ECO:0000256" key="9">
    <source>
        <dbReference type="SAM" id="Phobius"/>
    </source>
</evidence>
<comment type="caution">
    <text evidence="12">The sequence shown here is derived from an EMBL/GenBank/DDBJ whole genome shotgun (WGS) entry which is preliminary data.</text>
</comment>
<dbReference type="Pfam" id="PF01618">
    <property type="entry name" value="MotA_ExbB"/>
    <property type="match status" value="1"/>
</dbReference>
<evidence type="ECO:0000256" key="8">
    <source>
        <dbReference type="RuleBase" id="RU004057"/>
    </source>
</evidence>
<keyword evidence="3" id="KW-1003">Cell membrane</keyword>
<reference evidence="13 14" key="1">
    <citation type="submission" date="2015-11" db="EMBL/GenBank/DDBJ databases">
        <authorList>
            <consortium name="Pathogen Informatics"/>
        </authorList>
    </citation>
    <scope>NUCLEOTIDE SEQUENCE [LARGE SCALE GENOMIC DNA]</scope>
    <source>
        <strain evidence="12 13">006A-0059</strain>
        <strain evidence="11 14">006A-0191</strain>
    </source>
</reference>
<dbReference type="Proteomes" id="UP000052257">
    <property type="component" value="Unassembled WGS sequence"/>
</dbReference>
<evidence type="ECO:0000259" key="10">
    <source>
        <dbReference type="Pfam" id="PF01618"/>
    </source>
</evidence>
<comment type="similarity">
    <text evidence="8">Belongs to the exbB/tolQ family.</text>
</comment>
<dbReference type="InterPro" id="IPR050790">
    <property type="entry name" value="ExbB/TolQ_transport"/>
</dbReference>
<dbReference type="PANTHER" id="PTHR30625">
    <property type="entry name" value="PROTEIN TOLQ"/>
    <property type="match status" value="1"/>
</dbReference>